<organism evidence="2 3">
    <name type="scientific">Caldalkalibacillus uzonensis</name>
    <dbReference type="NCBI Taxonomy" id="353224"/>
    <lineage>
        <taxon>Bacteria</taxon>
        <taxon>Bacillati</taxon>
        <taxon>Bacillota</taxon>
        <taxon>Bacilli</taxon>
        <taxon>Bacillales</taxon>
        <taxon>Bacillaceae</taxon>
        <taxon>Caldalkalibacillus</taxon>
    </lineage>
</organism>
<keyword evidence="1" id="KW-0812">Transmembrane</keyword>
<dbReference type="InterPro" id="IPR011990">
    <property type="entry name" value="TPR-like_helical_dom_sf"/>
</dbReference>
<evidence type="ECO:0000313" key="2">
    <source>
        <dbReference type="EMBL" id="MDQ0339821.1"/>
    </source>
</evidence>
<dbReference type="Gene3D" id="1.25.40.10">
    <property type="entry name" value="Tetratricopeptide repeat domain"/>
    <property type="match status" value="1"/>
</dbReference>
<evidence type="ECO:0000313" key="3">
    <source>
        <dbReference type="Proteomes" id="UP001232445"/>
    </source>
</evidence>
<keyword evidence="1" id="KW-1133">Transmembrane helix</keyword>
<protein>
    <submittedName>
        <fullName evidence="2">Tetratricopeptide (TPR) repeat protein</fullName>
    </submittedName>
</protein>
<dbReference type="Proteomes" id="UP001232445">
    <property type="component" value="Unassembled WGS sequence"/>
</dbReference>
<keyword evidence="3" id="KW-1185">Reference proteome</keyword>
<evidence type="ECO:0000256" key="1">
    <source>
        <dbReference type="SAM" id="Phobius"/>
    </source>
</evidence>
<dbReference type="SUPFAM" id="SSF48452">
    <property type="entry name" value="TPR-like"/>
    <property type="match status" value="1"/>
</dbReference>
<reference evidence="2 3" key="1">
    <citation type="submission" date="2023-07" db="EMBL/GenBank/DDBJ databases">
        <title>Genomic Encyclopedia of Type Strains, Phase IV (KMG-IV): sequencing the most valuable type-strain genomes for metagenomic binning, comparative biology and taxonomic classification.</title>
        <authorList>
            <person name="Goeker M."/>
        </authorList>
    </citation>
    <scope>NUCLEOTIDE SEQUENCE [LARGE SCALE GENOMIC DNA]</scope>
    <source>
        <strain evidence="2 3">DSM 17740</strain>
    </source>
</reference>
<dbReference type="RefSeq" id="WP_307340387.1">
    <property type="nucleotide sequence ID" value="NZ_JAUSUQ010000009.1"/>
</dbReference>
<comment type="caution">
    <text evidence="2">The sequence shown here is derived from an EMBL/GenBank/DDBJ whole genome shotgun (WGS) entry which is preliminary data.</text>
</comment>
<accession>A0ABU0CTR7</accession>
<feature type="transmembrane region" description="Helical" evidence="1">
    <location>
        <begin position="7"/>
        <end position="28"/>
    </location>
</feature>
<keyword evidence="1" id="KW-0472">Membrane</keyword>
<proteinExistence type="predicted"/>
<name>A0ABU0CTR7_9BACI</name>
<gene>
    <name evidence="2" type="ORF">J2S00_002614</name>
</gene>
<dbReference type="EMBL" id="JAUSUQ010000009">
    <property type="protein sequence ID" value="MDQ0339821.1"/>
    <property type="molecule type" value="Genomic_DNA"/>
</dbReference>
<feature type="transmembrane region" description="Helical" evidence="1">
    <location>
        <begin position="34"/>
        <end position="55"/>
    </location>
</feature>
<sequence length="255" mass="29651">MRLKGTVLFILALSLIALFVAVVLFTLFSGASLWLYAIIYFVLIFLWYKPVLVFYHSFRAGHMLKQGDLEGVSLSYQHIARLKRNEGYGDYAQGLAYYYQRDWHKAKAAFERALERGIKTQKKTMEPLTRMALMAVNMQLGKKREAMQWMNEIEEQMNTGNHLSSKLLALFYTLKGEWLYHQGQQGESEKAFELAHAHDADLIGEEAYYYAKLLVELGKEAQAKRVLKRLLDPQNKWEFLRVDRKQAEKLLQTIG</sequence>